<dbReference type="GO" id="GO:0003677">
    <property type="term" value="F:DNA binding"/>
    <property type="evidence" value="ECO:0007669"/>
    <property type="project" value="InterPro"/>
</dbReference>
<comment type="similarity">
    <text evidence="1">Belongs to the sigma-70 factor family. ECF subfamily.</text>
</comment>
<dbReference type="STRING" id="634771.SAMN04488128_10115"/>
<evidence type="ECO:0000313" key="7">
    <source>
        <dbReference type="EMBL" id="SJZ39401.1"/>
    </source>
</evidence>
<keyword evidence="4" id="KW-0804">Transcription</keyword>
<keyword evidence="2" id="KW-0805">Transcription regulation</keyword>
<dbReference type="NCBIfam" id="TIGR02937">
    <property type="entry name" value="sigma70-ECF"/>
    <property type="match status" value="1"/>
</dbReference>
<name>A0A1T4KAG2_9BACT</name>
<dbReference type="InterPro" id="IPR013324">
    <property type="entry name" value="RNA_pol_sigma_r3/r4-like"/>
</dbReference>
<dbReference type="SUPFAM" id="SSF88659">
    <property type="entry name" value="Sigma3 and sigma4 domains of RNA polymerase sigma factors"/>
    <property type="match status" value="1"/>
</dbReference>
<evidence type="ECO:0000313" key="8">
    <source>
        <dbReference type="Proteomes" id="UP000190367"/>
    </source>
</evidence>
<dbReference type="Proteomes" id="UP000190367">
    <property type="component" value="Unassembled WGS sequence"/>
</dbReference>
<keyword evidence="3" id="KW-0731">Sigma factor</keyword>
<dbReference type="InterPro" id="IPR013249">
    <property type="entry name" value="RNA_pol_sigma70_r4_t2"/>
</dbReference>
<protein>
    <submittedName>
        <fullName evidence="7">RNA polymerase sigma-70 factor, ECF subfamily</fullName>
    </submittedName>
</protein>
<dbReference type="GO" id="GO:0006352">
    <property type="term" value="P:DNA-templated transcription initiation"/>
    <property type="evidence" value="ECO:0007669"/>
    <property type="project" value="InterPro"/>
</dbReference>
<dbReference type="InterPro" id="IPR014284">
    <property type="entry name" value="RNA_pol_sigma-70_dom"/>
</dbReference>
<feature type="domain" description="RNA polymerase sigma factor 70 region 4 type 2" evidence="6">
    <location>
        <begin position="134"/>
        <end position="180"/>
    </location>
</feature>
<dbReference type="GO" id="GO:0016987">
    <property type="term" value="F:sigma factor activity"/>
    <property type="evidence" value="ECO:0007669"/>
    <property type="project" value="UniProtKB-KW"/>
</dbReference>
<dbReference type="InterPro" id="IPR036388">
    <property type="entry name" value="WH-like_DNA-bd_sf"/>
</dbReference>
<gene>
    <name evidence="7" type="ORF">SAMN04488128_10115</name>
</gene>
<dbReference type="InterPro" id="IPR007627">
    <property type="entry name" value="RNA_pol_sigma70_r2"/>
</dbReference>
<proteinExistence type="inferred from homology"/>
<dbReference type="InterPro" id="IPR013325">
    <property type="entry name" value="RNA_pol_sigma_r2"/>
</dbReference>
<dbReference type="AlphaFoldDB" id="A0A1T4KAG2"/>
<dbReference type="EMBL" id="FUWZ01000001">
    <property type="protein sequence ID" value="SJZ39401.1"/>
    <property type="molecule type" value="Genomic_DNA"/>
</dbReference>
<feature type="domain" description="RNA polymerase sigma-70 region 2" evidence="5">
    <location>
        <begin position="34"/>
        <end position="99"/>
    </location>
</feature>
<keyword evidence="8" id="KW-1185">Reference proteome</keyword>
<evidence type="ECO:0000256" key="3">
    <source>
        <dbReference type="ARBA" id="ARBA00023082"/>
    </source>
</evidence>
<dbReference type="Gene3D" id="1.10.10.10">
    <property type="entry name" value="Winged helix-like DNA-binding domain superfamily/Winged helix DNA-binding domain"/>
    <property type="match status" value="1"/>
</dbReference>
<dbReference type="PANTHER" id="PTHR43133">
    <property type="entry name" value="RNA POLYMERASE ECF-TYPE SIGMA FACTO"/>
    <property type="match status" value="1"/>
</dbReference>
<dbReference type="PANTHER" id="PTHR43133:SF46">
    <property type="entry name" value="RNA POLYMERASE SIGMA-70 FACTOR ECF SUBFAMILY"/>
    <property type="match status" value="1"/>
</dbReference>
<dbReference type="SUPFAM" id="SSF88946">
    <property type="entry name" value="Sigma2 domain of RNA polymerase sigma factors"/>
    <property type="match status" value="1"/>
</dbReference>
<dbReference type="InterPro" id="IPR039425">
    <property type="entry name" value="RNA_pol_sigma-70-like"/>
</dbReference>
<sequence>MLVSGSEGAANFVGHMHLIKRIKENDQKSFDLVYESYHDQIYGYVLHRSKSTYIAQEVTQLTFIKLWSNRETLNEETAIHLQLFGMARQVMIDLLRKESVRFKYEGQAAETPFTDSLIDAIESRELLRLMEEDIQDMPRMRKMIFELSRKNGLSHKEIAEIFSISPKTVEYHIGKALLQLKQHLYSIML</sequence>
<evidence type="ECO:0000256" key="2">
    <source>
        <dbReference type="ARBA" id="ARBA00023015"/>
    </source>
</evidence>
<evidence type="ECO:0000256" key="1">
    <source>
        <dbReference type="ARBA" id="ARBA00010641"/>
    </source>
</evidence>
<evidence type="ECO:0000259" key="5">
    <source>
        <dbReference type="Pfam" id="PF04542"/>
    </source>
</evidence>
<dbReference type="Pfam" id="PF08281">
    <property type="entry name" value="Sigma70_r4_2"/>
    <property type="match status" value="1"/>
</dbReference>
<accession>A0A1T4KAG2</accession>
<dbReference type="Gene3D" id="1.10.1740.10">
    <property type="match status" value="1"/>
</dbReference>
<reference evidence="8" key="1">
    <citation type="submission" date="2017-02" db="EMBL/GenBank/DDBJ databases">
        <authorList>
            <person name="Varghese N."/>
            <person name="Submissions S."/>
        </authorList>
    </citation>
    <scope>NUCLEOTIDE SEQUENCE [LARGE SCALE GENOMIC DNA]</scope>
    <source>
        <strain evidence="8">DSM 22224</strain>
    </source>
</reference>
<organism evidence="7 8">
    <name type="scientific">Chitinophaga eiseniae</name>
    <dbReference type="NCBI Taxonomy" id="634771"/>
    <lineage>
        <taxon>Bacteria</taxon>
        <taxon>Pseudomonadati</taxon>
        <taxon>Bacteroidota</taxon>
        <taxon>Chitinophagia</taxon>
        <taxon>Chitinophagales</taxon>
        <taxon>Chitinophagaceae</taxon>
        <taxon>Chitinophaga</taxon>
    </lineage>
</organism>
<evidence type="ECO:0000259" key="6">
    <source>
        <dbReference type="Pfam" id="PF08281"/>
    </source>
</evidence>
<evidence type="ECO:0000256" key="4">
    <source>
        <dbReference type="ARBA" id="ARBA00023163"/>
    </source>
</evidence>
<dbReference type="Pfam" id="PF04542">
    <property type="entry name" value="Sigma70_r2"/>
    <property type="match status" value="1"/>
</dbReference>